<reference evidence="2 3" key="1">
    <citation type="journal article" date="2016" name="Nat. Commun.">
        <title>Thousands of microbial genomes shed light on interconnected biogeochemical processes in an aquifer system.</title>
        <authorList>
            <person name="Anantharaman K."/>
            <person name="Brown C.T."/>
            <person name="Hug L.A."/>
            <person name="Sharon I."/>
            <person name="Castelle C.J."/>
            <person name="Probst A.J."/>
            <person name="Thomas B.C."/>
            <person name="Singh A."/>
            <person name="Wilkins M.J."/>
            <person name="Karaoz U."/>
            <person name="Brodie E.L."/>
            <person name="Williams K.H."/>
            <person name="Hubbard S.S."/>
            <person name="Banfield J.F."/>
        </authorList>
    </citation>
    <scope>NUCLEOTIDE SEQUENCE [LARGE SCALE GENOMIC DNA]</scope>
</reference>
<dbReference type="GO" id="GO:0006047">
    <property type="term" value="P:UDP-N-acetylglucosamine metabolic process"/>
    <property type="evidence" value="ECO:0007669"/>
    <property type="project" value="InterPro"/>
</dbReference>
<dbReference type="GO" id="GO:0004553">
    <property type="term" value="F:hydrolase activity, hydrolyzing O-glycosyl compounds"/>
    <property type="evidence" value="ECO:0007669"/>
    <property type="project" value="InterPro"/>
</dbReference>
<sequence length="370" mass="41608">MKNKIKKILYLTGTRADYGLMRSALLGLNKICDLRLIVTGMHLEKKFGMTVNEIKKDKLKILAEIKLPVEHKTHADMASNFGYLVLRLSKIIKPHQFDICLVEADRFEDLAMAMVAKQNNIPIFHQGGGDKSGGIDDSIRWAITSFADIHFPGNIESAGRLKKFGISSKNIFMFGEPGLDDISQKKYLQPAAVYRKYGIDRKKKLVLFTMHPDTLSGISPKKQIDPMLNIIKKLALPTIIIYPNNDTGGLEMIVEIEKLRHLPFVKIHKSLPHADFLGVLNICDIFLGNSSSGLTEAAFMNMPFINIGDRQQGRLCDANVTHASLSEKRIAEAVKSNLDKKGKFKIKNVYGCGEFTPKFINFIKNYARNR</sequence>
<gene>
    <name evidence="2" type="ORF">A2831_02250</name>
</gene>
<dbReference type="InterPro" id="IPR003331">
    <property type="entry name" value="UDP_GlcNAc_Epimerase_2_dom"/>
</dbReference>
<dbReference type="Proteomes" id="UP000177507">
    <property type="component" value="Unassembled WGS sequence"/>
</dbReference>
<dbReference type="SUPFAM" id="SSF53756">
    <property type="entry name" value="UDP-Glycosyltransferase/glycogen phosphorylase"/>
    <property type="match status" value="1"/>
</dbReference>
<evidence type="ECO:0000259" key="1">
    <source>
        <dbReference type="Pfam" id="PF02350"/>
    </source>
</evidence>
<proteinExistence type="predicted"/>
<dbReference type="AlphaFoldDB" id="A0A1F8ETE4"/>
<dbReference type="STRING" id="1802668.A2831_02250"/>
<name>A0A1F8ETE4_9BACT</name>
<dbReference type="InterPro" id="IPR029767">
    <property type="entry name" value="WecB-like"/>
</dbReference>
<evidence type="ECO:0000313" key="2">
    <source>
        <dbReference type="EMBL" id="OGN04121.1"/>
    </source>
</evidence>
<comment type="caution">
    <text evidence="2">The sequence shown here is derived from an EMBL/GenBank/DDBJ whole genome shotgun (WGS) entry which is preliminary data.</text>
</comment>
<feature type="domain" description="UDP-N-acetylglucosamine 2-epimerase" evidence="1">
    <location>
        <begin position="31"/>
        <end position="364"/>
    </location>
</feature>
<dbReference type="NCBIfam" id="TIGR03568">
    <property type="entry name" value="NeuC_NnaA"/>
    <property type="match status" value="1"/>
</dbReference>
<dbReference type="InterPro" id="IPR020004">
    <property type="entry name" value="UDP-GlcNAc_Epase"/>
</dbReference>
<dbReference type="PANTHER" id="PTHR43174:SF3">
    <property type="entry name" value="UDP-N-ACETYLGLUCOSAMINE 2-EPIMERASE"/>
    <property type="match status" value="1"/>
</dbReference>
<organism evidence="2 3">
    <name type="scientific">Candidatus Yanofskybacteria bacterium RIFCSPHIGHO2_01_FULL_44_17</name>
    <dbReference type="NCBI Taxonomy" id="1802668"/>
    <lineage>
        <taxon>Bacteria</taxon>
        <taxon>Candidatus Yanofskyibacteriota</taxon>
    </lineage>
</organism>
<dbReference type="EMBL" id="MGJI01000025">
    <property type="protein sequence ID" value="OGN04121.1"/>
    <property type="molecule type" value="Genomic_DNA"/>
</dbReference>
<protein>
    <submittedName>
        <fullName evidence="2">UDP-N-acetyl-D-glucosamine 2-epimerase, UDP-hydrolysing</fullName>
    </submittedName>
</protein>
<dbReference type="PANTHER" id="PTHR43174">
    <property type="entry name" value="UDP-N-ACETYLGLUCOSAMINE 2-EPIMERASE"/>
    <property type="match status" value="1"/>
</dbReference>
<dbReference type="Pfam" id="PF02350">
    <property type="entry name" value="Epimerase_2"/>
    <property type="match status" value="1"/>
</dbReference>
<evidence type="ECO:0000313" key="3">
    <source>
        <dbReference type="Proteomes" id="UP000177507"/>
    </source>
</evidence>
<dbReference type="Gene3D" id="3.40.50.2000">
    <property type="entry name" value="Glycogen Phosphorylase B"/>
    <property type="match status" value="2"/>
</dbReference>
<accession>A0A1F8ETE4</accession>